<feature type="domain" description="Lipopolysaccharide assembly protein A" evidence="7">
    <location>
        <begin position="74"/>
        <end position="121"/>
    </location>
</feature>
<feature type="transmembrane region" description="Helical" evidence="6">
    <location>
        <begin position="93"/>
        <end position="116"/>
    </location>
</feature>
<evidence type="ECO:0000259" key="7">
    <source>
        <dbReference type="Pfam" id="PF06305"/>
    </source>
</evidence>
<name>A0ABS1LZM6_9NOCA</name>
<evidence type="ECO:0000313" key="9">
    <source>
        <dbReference type="Proteomes" id="UP000602198"/>
    </source>
</evidence>
<evidence type="ECO:0000256" key="6">
    <source>
        <dbReference type="SAM" id="Phobius"/>
    </source>
</evidence>
<keyword evidence="9" id="KW-1185">Reference proteome</keyword>
<keyword evidence="3 6" id="KW-1133">Transmembrane helix</keyword>
<organism evidence="8 9">
    <name type="scientific">Nocardia acididurans</name>
    <dbReference type="NCBI Taxonomy" id="2802282"/>
    <lineage>
        <taxon>Bacteria</taxon>
        <taxon>Bacillati</taxon>
        <taxon>Actinomycetota</taxon>
        <taxon>Actinomycetes</taxon>
        <taxon>Mycobacteriales</taxon>
        <taxon>Nocardiaceae</taxon>
        <taxon>Nocardia</taxon>
    </lineage>
</organism>
<evidence type="ECO:0000256" key="2">
    <source>
        <dbReference type="ARBA" id="ARBA00022692"/>
    </source>
</evidence>
<keyword evidence="1" id="KW-1003">Cell membrane</keyword>
<gene>
    <name evidence="8" type="ORF">JK358_04700</name>
</gene>
<keyword evidence="2 6" id="KW-0812">Transmembrane</keyword>
<evidence type="ECO:0000256" key="3">
    <source>
        <dbReference type="ARBA" id="ARBA00022989"/>
    </source>
</evidence>
<feature type="compositionally biased region" description="Pro residues" evidence="5">
    <location>
        <begin position="1"/>
        <end position="38"/>
    </location>
</feature>
<keyword evidence="4 6" id="KW-0472">Membrane</keyword>
<proteinExistence type="predicted"/>
<accession>A0ABS1LZM6</accession>
<evidence type="ECO:0000256" key="5">
    <source>
        <dbReference type="SAM" id="MobiDB-lite"/>
    </source>
</evidence>
<evidence type="ECO:0000313" key="8">
    <source>
        <dbReference type="EMBL" id="MBL1073685.1"/>
    </source>
</evidence>
<dbReference type="Proteomes" id="UP000602198">
    <property type="component" value="Unassembled WGS sequence"/>
</dbReference>
<reference evidence="8 9" key="1">
    <citation type="submission" date="2021-01" db="EMBL/GenBank/DDBJ databases">
        <title>WGS of actinomycetes isolated from Thailand.</title>
        <authorList>
            <person name="Thawai C."/>
        </authorList>
    </citation>
    <scope>NUCLEOTIDE SEQUENCE [LARGE SCALE GENOMIC DNA]</scope>
    <source>
        <strain evidence="8 9">LPG 2</strain>
    </source>
</reference>
<evidence type="ECO:0000256" key="1">
    <source>
        <dbReference type="ARBA" id="ARBA00022475"/>
    </source>
</evidence>
<evidence type="ECO:0000256" key="4">
    <source>
        <dbReference type="ARBA" id="ARBA00023136"/>
    </source>
</evidence>
<protein>
    <submittedName>
        <fullName evidence="8">DUF1049 domain-containing protein</fullName>
    </submittedName>
</protein>
<dbReference type="InterPro" id="IPR010445">
    <property type="entry name" value="LapA_dom"/>
</dbReference>
<feature type="transmembrane region" description="Helical" evidence="6">
    <location>
        <begin position="52"/>
        <end position="73"/>
    </location>
</feature>
<comment type="caution">
    <text evidence="8">The sequence shown here is derived from an EMBL/GenBank/DDBJ whole genome shotgun (WGS) entry which is preliminary data.</text>
</comment>
<dbReference type="Pfam" id="PF06305">
    <property type="entry name" value="LapA_dom"/>
    <property type="match status" value="1"/>
</dbReference>
<feature type="region of interest" description="Disordered" evidence="5">
    <location>
        <begin position="1"/>
        <end position="47"/>
    </location>
</feature>
<dbReference type="EMBL" id="JAERRJ010000002">
    <property type="protein sequence ID" value="MBL1073685.1"/>
    <property type="molecule type" value="Genomic_DNA"/>
</dbReference>
<sequence>MTSTPEPLPTPPETRPAPPPAQPPAGRPQTPPPEPPSAQPHRRTPIKHTRTGRVWLILASGALVLIILLIFILQNLQRVVISFLGWDFEWPLGVAILFAAIAGTLLMALAGGARIWQLRRNATPK</sequence>